<comment type="subcellular location">
    <subcellularLocation>
        <location evidence="1">Cell membrane</location>
        <topology evidence="1">Multi-pass membrane protein</topology>
    </subcellularLocation>
</comment>
<gene>
    <name evidence="7" type="ORF">NBG84_08685</name>
</gene>
<dbReference type="EMBL" id="JAMQAW010000007">
    <property type="protein sequence ID" value="MCM2388373.1"/>
    <property type="molecule type" value="Genomic_DNA"/>
</dbReference>
<keyword evidence="8" id="KW-1185">Reference proteome</keyword>
<accession>A0ABT0ULV1</accession>
<dbReference type="RefSeq" id="WP_250918709.1">
    <property type="nucleotide sequence ID" value="NZ_JAMQAW010000007.1"/>
</dbReference>
<evidence type="ECO:0000256" key="5">
    <source>
        <dbReference type="ARBA" id="ARBA00023136"/>
    </source>
</evidence>
<evidence type="ECO:0000256" key="1">
    <source>
        <dbReference type="ARBA" id="ARBA00004651"/>
    </source>
</evidence>
<dbReference type="Proteomes" id="UP001431429">
    <property type="component" value="Unassembled WGS sequence"/>
</dbReference>
<sequence length="219" mass="22520">MITGLFLTTSLAVIVTPGPDAALVTHLVLRTGAWQQATAAAVGMIGAGAGHAVAALSGASMLVTQVPVLFTALVWAGAALLFVLGVKALQGAVRPPRATVPNAPEPTPTEPPRTVWRCVALGLLSTGGNPKVGLFFLAYLPQFVPAGAAYGRSLAMLAAVYLVLGTLWLAFLITAVHLFARRVRRRGPGGAANAMVPRVANAVGGMVFIALAVRLLWQG</sequence>
<evidence type="ECO:0000256" key="4">
    <source>
        <dbReference type="ARBA" id="ARBA00022989"/>
    </source>
</evidence>
<reference evidence="7" key="1">
    <citation type="submission" date="2022-06" db="EMBL/GenBank/DDBJ databases">
        <title>Genome public.</title>
        <authorList>
            <person name="Sun Q."/>
        </authorList>
    </citation>
    <scope>NUCLEOTIDE SEQUENCE</scope>
    <source>
        <strain evidence="7">CWNU-1</strain>
    </source>
</reference>
<keyword evidence="2" id="KW-1003">Cell membrane</keyword>
<evidence type="ECO:0000256" key="2">
    <source>
        <dbReference type="ARBA" id="ARBA00022475"/>
    </source>
</evidence>
<dbReference type="InterPro" id="IPR001123">
    <property type="entry name" value="LeuE-type"/>
</dbReference>
<keyword evidence="5 6" id="KW-0472">Membrane</keyword>
<keyword evidence="4 6" id="KW-1133">Transmembrane helix</keyword>
<feature type="transmembrane region" description="Helical" evidence="6">
    <location>
        <begin position="37"/>
        <end position="56"/>
    </location>
</feature>
<dbReference type="PANTHER" id="PTHR30086:SF20">
    <property type="entry name" value="ARGININE EXPORTER PROTEIN ARGO-RELATED"/>
    <property type="match status" value="1"/>
</dbReference>
<feature type="transmembrane region" description="Helical" evidence="6">
    <location>
        <begin position="154"/>
        <end position="179"/>
    </location>
</feature>
<feature type="transmembrane region" description="Helical" evidence="6">
    <location>
        <begin position="68"/>
        <end position="89"/>
    </location>
</feature>
<protein>
    <submittedName>
        <fullName evidence="7">LysE family transporter</fullName>
    </submittedName>
</protein>
<organism evidence="7 8">
    <name type="scientific">Streptomyces albipurpureus</name>
    <dbReference type="NCBI Taxonomy" id="2897419"/>
    <lineage>
        <taxon>Bacteria</taxon>
        <taxon>Bacillati</taxon>
        <taxon>Actinomycetota</taxon>
        <taxon>Actinomycetes</taxon>
        <taxon>Kitasatosporales</taxon>
        <taxon>Streptomycetaceae</taxon>
        <taxon>Streptomyces</taxon>
    </lineage>
</organism>
<proteinExistence type="predicted"/>
<evidence type="ECO:0000256" key="3">
    <source>
        <dbReference type="ARBA" id="ARBA00022692"/>
    </source>
</evidence>
<dbReference type="PANTHER" id="PTHR30086">
    <property type="entry name" value="ARGININE EXPORTER PROTEIN ARGO"/>
    <property type="match status" value="1"/>
</dbReference>
<dbReference type="Pfam" id="PF01810">
    <property type="entry name" value="LysE"/>
    <property type="match status" value="1"/>
</dbReference>
<name>A0ABT0ULV1_9ACTN</name>
<keyword evidence="3 6" id="KW-0812">Transmembrane</keyword>
<evidence type="ECO:0000313" key="8">
    <source>
        <dbReference type="Proteomes" id="UP001431429"/>
    </source>
</evidence>
<evidence type="ECO:0000313" key="7">
    <source>
        <dbReference type="EMBL" id="MCM2388373.1"/>
    </source>
</evidence>
<feature type="transmembrane region" description="Helical" evidence="6">
    <location>
        <begin position="199"/>
        <end position="217"/>
    </location>
</feature>
<evidence type="ECO:0000256" key="6">
    <source>
        <dbReference type="SAM" id="Phobius"/>
    </source>
</evidence>
<comment type="caution">
    <text evidence="7">The sequence shown here is derived from an EMBL/GenBank/DDBJ whole genome shotgun (WGS) entry which is preliminary data.</text>
</comment>